<evidence type="ECO:0000313" key="3">
    <source>
        <dbReference type="Proteomes" id="UP000597656"/>
    </source>
</evidence>
<dbReference type="EMBL" id="BMNC01000004">
    <property type="protein sequence ID" value="GGM96017.1"/>
    <property type="molecule type" value="Genomic_DNA"/>
</dbReference>
<feature type="compositionally biased region" description="Basic and acidic residues" evidence="1">
    <location>
        <begin position="57"/>
        <end position="69"/>
    </location>
</feature>
<feature type="compositionally biased region" description="Basic and acidic residues" evidence="1">
    <location>
        <begin position="80"/>
        <end position="110"/>
    </location>
</feature>
<proteinExistence type="predicted"/>
<dbReference type="Proteomes" id="UP000597656">
    <property type="component" value="Unassembled WGS sequence"/>
</dbReference>
<sequence>MAAVTILAPCAGCSQGGRDQCGGWGWCGSRRVGWWWGVAVGGRVRRAAGMRRAGGRGMRDECGARERARQAGGVRRARERGRPEEYGARGRGRREECGARERGKPEEYGA</sequence>
<organism evidence="2 3">
    <name type="scientific">Lentzea pudingi</name>
    <dbReference type="NCBI Taxonomy" id="1789439"/>
    <lineage>
        <taxon>Bacteria</taxon>
        <taxon>Bacillati</taxon>
        <taxon>Actinomycetota</taxon>
        <taxon>Actinomycetes</taxon>
        <taxon>Pseudonocardiales</taxon>
        <taxon>Pseudonocardiaceae</taxon>
        <taxon>Lentzea</taxon>
    </lineage>
</organism>
<keyword evidence="3" id="KW-1185">Reference proteome</keyword>
<accession>A0ABQ2I1E8</accession>
<reference evidence="3" key="1">
    <citation type="journal article" date="2019" name="Int. J. Syst. Evol. Microbiol.">
        <title>The Global Catalogue of Microorganisms (GCM) 10K type strain sequencing project: providing services to taxonomists for standard genome sequencing and annotation.</title>
        <authorList>
            <consortium name="The Broad Institute Genomics Platform"/>
            <consortium name="The Broad Institute Genome Sequencing Center for Infectious Disease"/>
            <person name="Wu L."/>
            <person name="Ma J."/>
        </authorList>
    </citation>
    <scope>NUCLEOTIDE SEQUENCE [LARGE SCALE GENOMIC DNA]</scope>
    <source>
        <strain evidence="3">CGMCC 4.7319</strain>
    </source>
</reference>
<evidence type="ECO:0000256" key="1">
    <source>
        <dbReference type="SAM" id="MobiDB-lite"/>
    </source>
</evidence>
<name>A0ABQ2I1E8_9PSEU</name>
<evidence type="ECO:0000313" key="2">
    <source>
        <dbReference type="EMBL" id="GGM96017.1"/>
    </source>
</evidence>
<feature type="region of interest" description="Disordered" evidence="1">
    <location>
        <begin position="54"/>
        <end position="110"/>
    </location>
</feature>
<comment type="caution">
    <text evidence="2">The sequence shown here is derived from an EMBL/GenBank/DDBJ whole genome shotgun (WGS) entry which is preliminary data.</text>
</comment>
<gene>
    <name evidence="2" type="ORF">GCM10011609_37070</name>
</gene>
<protein>
    <submittedName>
        <fullName evidence="2">Uncharacterized protein</fullName>
    </submittedName>
</protein>